<evidence type="ECO:0000313" key="4">
    <source>
        <dbReference type="Proteomes" id="UP001596302"/>
    </source>
</evidence>
<dbReference type="EMBL" id="JBHSQW010000044">
    <property type="protein sequence ID" value="MFC5997101.1"/>
    <property type="molecule type" value="Genomic_DNA"/>
</dbReference>
<evidence type="ECO:0000256" key="2">
    <source>
        <dbReference type="SAM" id="Phobius"/>
    </source>
</evidence>
<dbReference type="Proteomes" id="UP001596302">
    <property type="component" value="Unassembled WGS sequence"/>
</dbReference>
<gene>
    <name evidence="3" type="ORF">ACFQE5_23085</name>
</gene>
<keyword evidence="2" id="KW-0812">Transmembrane</keyword>
<feature type="transmembrane region" description="Helical" evidence="2">
    <location>
        <begin position="34"/>
        <end position="53"/>
    </location>
</feature>
<comment type="caution">
    <text evidence="3">The sequence shown here is derived from an EMBL/GenBank/DDBJ whole genome shotgun (WGS) entry which is preliminary data.</text>
</comment>
<reference evidence="4" key="1">
    <citation type="journal article" date="2019" name="Int. J. Syst. Evol. Microbiol.">
        <title>The Global Catalogue of Microorganisms (GCM) 10K type strain sequencing project: providing services to taxonomists for standard genome sequencing and annotation.</title>
        <authorList>
            <consortium name="The Broad Institute Genomics Platform"/>
            <consortium name="The Broad Institute Genome Sequencing Center for Infectious Disease"/>
            <person name="Wu L."/>
            <person name="Ma J."/>
        </authorList>
    </citation>
    <scope>NUCLEOTIDE SEQUENCE [LARGE SCALE GENOMIC DNA]</scope>
    <source>
        <strain evidence="4">CCM 8391</strain>
    </source>
</reference>
<accession>A0ABW1J9J9</accession>
<keyword evidence="2" id="KW-1133">Transmembrane helix</keyword>
<sequence length="114" mass="12303">MPTRRPEPVVVLDFVKAGIAVAAGYGWVQADDPLVGTLTTTIAGLLYLGLTLATRRRVTPLSDPQTARGELLIPAGEQPLEQPPPVPRPRPVDRGARPPWPEDYGYGQPPYGQP</sequence>
<proteinExistence type="predicted"/>
<feature type="region of interest" description="Disordered" evidence="1">
    <location>
        <begin position="59"/>
        <end position="114"/>
    </location>
</feature>
<evidence type="ECO:0000313" key="3">
    <source>
        <dbReference type="EMBL" id="MFC5997101.1"/>
    </source>
</evidence>
<keyword evidence="2" id="KW-0472">Membrane</keyword>
<evidence type="ECO:0008006" key="5">
    <source>
        <dbReference type="Google" id="ProtNLM"/>
    </source>
</evidence>
<dbReference type="RefSeq" id="WP_379588026.1">
    <property type="nucleotide sequence ID" value="NZ_JBHSQW010000044.1"/>
</dbReference>
<feature type="transmembrane region" description="Helical" evidence="2">
    <location>
        <begin position="9"/>
        <end position="28"/>
    </location>
</feature>
<organism evidence="3 4">
    <name type="scientific">Pseudonocardia hispaniensis</name>
    <dbReference type="NCBI Taxonomy" id="904933"/>
    <lineage>
        <taxon>Bacteria</taxon>
        <taxon>Bacillati</taxon>
        <taxon>Actinomycetota</taxon>
        <taxon>Actinomycetes</taxon>
        <taxon>Pseudonocardiales</taxon>
        <taxon>Pseudonocardiaceae</taxon>
        <taxon>Pseudonocardia</taxon>
    </lineage>
</organism>
<keyword evidence="4" id="KW-1185">Reference proteome</keyword>
<protein>
    <recommendedName>
        <fullName evidence="5">Holin</fullName>
    </recommendedName>
</protein>
<evidence type="ECO:0000256" key="1">
    <source>
        <dbReference type="SAM" id="MobiDB-lite"/>
    </source>
</evidence>
<name>A0ABW1J9J9_9PSEU</name>